<dbReference type="Proteomes" id="UP001284654">
    <property type="component" value="Unassembled WGS sequence"/>
</dbReference>
<name>A0AAW8Z2A0_9GAMM</name>
<reference evidence="2" key="1">
    <citation type="submission" date="2023-10" db="EMBL/GenBank/DDBJ databases">
        <authorList>
            <person name="Sykes E.M.E."/>
            <person name="Khan I.U.H."/>
            <person name="Kumar A."/>
        </authorList>
    </citation>
    <scope>NUCLEOTIDE SEQUENCE</scope>
    <source>
        <strain evidence="2">IK5</strain>
    </source>
</reference>
<sequence>MKKLLLVTGMAISNIAIAADLPNVPLKADVKKIDEIVTTAKLDKHRLVEVNNQTSYYKTVTFVPNESYIKSEEFVPNGRGKTVSFDTAIRYSKYVHPSDSSQSRYGIEYISIKCLTRDTTKTSLSFNLAGEYVKSSMFSQDLHPDVEHYRNVCNK</sequence>
<evidence type="ECO:0000313" key="2">
    <source>
        <dbReference type="EMBL" id="MDV4317059.1"/>
    </source>
</evidence>
<evidence type="ECO:0000256" key="1">
    <source>
        <dbReference type="SAM" id="SignalP"/>
    </source>
</evidence>
<organism evidence="2 3">
    <name type="scientific">Acinetobacter indicus</name>
    <dbReference type="NCBI Taxonomy" id="756892"/>
    <lineage>
        <taxon>Bacteria</taxon>
        <taxon>Pseudomonadati</taxon>
        <taxon>Pseudomonadota</taxon>
        <taxon>Gammaproteobacteria</taxon>
        <taxon>Moraxellales</taxon>
        <taxon>Moraxellaceae</taxon>
        <taxon>Acinetobacter</taxon>
    </lineage>
</organism>
<proteinExistence type="predicted"/>
<dbReference type="RefSeq" id="WP_317306826.1">
    <property type="nucleotide sequence ID" value="NZ_JAWJYY010000002.1"/>
</dbReference>
<accession>A0AAW8Z2A0</accession>
<feature type="signal peptide" evidence="1">
    <location>
        <begin position="1"/>
        <end position="18"/>
    </location>
</feature>
<protein>
    <submittedName>
        <fullName evidence="2">Uncharacterized protein</fullName>
    </submittedName>
</protein>
<evidence type="ECO:0000313" key="3">
    <source>
        <dbReference type="Proteomes" id="UP001284654"/>
    </source>
</evidence>
<gene>
    <name evidence="2" type="ORF">MSG88_15175</name>
</gene>
<keyword evidence="1" id="KW-0732">Signal</keyword>
<feature type="chain" id="PRO_5043443429" evidence="1">
    <location>
        <begin position="19"/>
        <end position="155"/>
    </location>
</feature>
<dbReference type="EMBL" id="JAWJYY010000002">
    <property type="protein sequence ID" value="MDV4317059.1"/>
    <property type="molecule type" value="Genomic_DNA"/>
</dbReference>
<comment type="caution">
    <text evidence="2">The sequence shown here is derived from an EMBL/GenBank/DDBJ whole genome shotgun (WGS) entry which is preliminary data.</text>
</comment>
<dbReference type="AlphaFoldDB" id="A0AAW8Z2A0"/>